<reference evidence="5 6" key="1">
    <citation type="journal article" date="2009" name="Genome Res.">
        <title>Complete genome of the cellulolytic thermophile Acidothermus cellulolyticus 11B provides insights into its ecophysiological and evolutionary adaptations.</title>
        <authorList>
            <person name="Barabote R.D."/>
            <person name="Xie G."/>
            <person name="Leu D.H."/>
            <person name="Normand P."/>
            <person name="Necsulea A."/>
            <person name="Daubin V."/>
            <person name="Medigue C."/>
            <person name="Adney W.S."/>
            <person name="Xu X.C."/>
            <person name="Lapidus A."/>
            <person name="Parales R.E."/>
            <person name="Detter C."/>
            <person name="Pujic P."/>
            <person name="Bruce D."/>
            <person name="Lavire C."/>
            <person name="Challacombe J.F."/>
            <person name="Brettin T.S."/>
            <person name="Berry A.M."/>
        </authorList>
    </citation>
    <scope>NUCLEOTIDE SEQUENCE [LARGE SCALE GENOMIC DNA]</scope>
    <source>
        <strain evidence="6">ATCC 43068 / DSM 8971 / 11B</strain>
    </source>
</reference>
<dbReference type="KEGG" id="ace:Acel_2040"/>
<keyword evidence="3" id="KW-0732">Signal</keyword>
<dbReference type="GO" id="GO:0030973">
    <property type="term" value="F:molybdate ion binding"/>
    <property type="evidence" value="ECO:0007669"/>
    <property type="project" value="TreeGrafter"/>
</dbReference>
<feature type="binding site" evidence="4">
    <location>
        <position position="101"/>
    </location>
    <ligand>
        <name>molybdate</name>
        <dbReference type="ChEBI" id="CHEBI:36264"/>
    </ligand>
</feature>
<dbReference type="Proteomes" id="UP000008221">
    <property type="component" value="Chromosome"/>
</dbReference>
<dbReference type="GO" id="GO:0015689">
    <property type="term" value="P:molybdate ion transport"/>
    <property type="evidence" value="ECO:0007669"/>
    <property type="project" value="InterPro"/>
</dbReference>
<dbReference type="Pfam" id="PF13531">
    <property type="entry name" value="SBP_bac_11"/>
    <property type="match status" value="1"/>
</dbReference>
<feature type="binding site" evidence="4">
    <location>
        <position position="203"/>
    </location>
    <ligand>
        <name>molybdate</name>
        <dbReference type="ChEBI" id="CHEBI:36264"/>
    </ligand>
</feature>
<protein>
    <submittedName>
        <fullName evidence="5">Molybdenum ABC transporter, periplasmic molybdate-binding protein</fullName>
    </submittedName>
</protein>
<proteinExistence type="inferred from homology"/>
<evidence type="ECO:0000256" key="3">
    <source>
        <dbReference type="ARBA" id="ARBA00022729"/>
    </source>
</evidence>
<dbReference type="PANTHER" id="PTHR30632">
    <property type="entry name" value="MOLYBDATE-BINDING PERIPLASMIC PROTEIN"/>
    <property type="match status" value="1"/>
</dbReference>
<dbReference type="Gene3D" id="3.40.190.10">
    <property type="entry name" value="Periplasmic binding protein-like II"/>
    <property type="match status" value="2"/>
</dbReference>
<dbReference type="AlphaFoldDB" id="A0LWK2"/>
<dbReference type="PANTHER" id="PTHR30632:SF0">
    <property type="entry name" value="SULFATE-BINDING PROTEIN"/>
    <property type="match status" value="1"/>
</dbReference>
<accession>A0LWK2</accession>
<evidence type="ECO:0000256" key="4">
    <source>
        <dbReference type="PIRSR" id="PIRSR004846-1"/>
    </source>
</evidence>
<dbReference type="EMBL" id="CP000481">
    <property type="protein sequence ID" value="ABK53812.1"/>
    <property type="molecule type" value="Genomic_DNA"/>
</dbReference>
<dbReference type="InParanoid" id="A0LWK2"/>
<evidence type="ECO:0000256" key="2">
    <source>
        <dbReference type="ARBA" id="ARBA00022723"/>
    </source>
</evidence>
<comment type="similarity">
    <text evidence="1">Belongs to the bacterial solute-binding protein ModA family.</text>
</comment>
<evidence type="ECO:0000256" key="1">
    <source>
        <dbReference type="ARBA" id="ARBA00009175"/>
    </source>
</evidence>
<organism evidence="5 6">
    <name type="scientific">Acidothermus cellulolyticus (strain ATCC 43068 / DSM 8971 / 11B)</name>
    <dbReference type="NCBI Taxonomy" id="351607"/>
    <lineage>
        <taxon>Bacteria</taxon>
        <taxon>Bacillati</taxon>
        <taxon>Actinomycetota</taxon>
        <taxon>Actinomycetes</taxon>
        <taxon>Acidothermales</taxon>
        <taxon>Acidothermaceae</taxon>
        <taxon>Acidothermus</taxon>
    </lineage>
</organism>
<dbReference type="HOGENOM" id="CLU_065520_0_1_11"/>
<name>A0LWK2_ACIC1</name>
<dbReference type="InterPro" id="IPR050682">
    <property type="entry name" value="ModA/WtpA"/>
</dbReference>
<dbReference type="FunCoup" id="A0LWK2">
    <property type="interactions" value="27"/>
</dbReference>
<dbReference type="eggNOG" id="COG0725">
    <property type="taxonomic scope" value="Bacteria"/>
</dbReference>
<dbReference type="InterPro" id="IPR005950">
    <property type="entry name" value="ModA"/>
</dbReference>
<evidence type="ECO:0000313" key="6">
    <source>
        <dbReference type="Proteomes" id="UP000008221"/>
    </source>
</evidence>
<feature type="binding site" evidence="4">
    <location>
        <position position="73"/>
    </location>
    <ligand>
        <name>molybdate</name>
        <dbReference type="ChEBI" id="CHEBI:36264"/>
    </ligand>
</feature>
<sequence length="283" mass="28729">MTCAGHGDGPGSRRDYPGGEYPGGVRSGLRRCRAVLLIPVVAVFAAACASGHGSKASSTASGGGRIVVFAAASLQDVFTQLAGGFEAAHPGVRVVTNFGGSDTLAEQILQGAPADVFASANEQIMQQVVAHNKASNPVTFARNELEIAVAPGNPRHIRSLADLASSAIRLALCAPTVPCGSAAAKLLQTAGVTVHPVTLEDDVSSVLAKVELGEVDAGLVYRTDVRRAGGKVDGVPIAQAGSAVNTYVLAVVTGSRNSALAAAFVAFVRNNEQVFADAGFDVP</sequence>
<gene>
    <name evidence="5" type="ordered locus">Acel_2040</name>
</gene>
<dbReference type="SUPFAM" id="SSF53850">
    <property type="entry name" value="Periplasmic binding protein-like II"/>
    <property type="match status" value="1"/>
</dbReference>
<dbReference type="NCBIfam" id="TIGR01256">
    <property type="entry name" value="modA"/>
    <property type="match status" value="1"/>
</dbReference>
<dbReference type="STRING" id="351607.Acel_2040"/>
<dbReference type="PIRSF" id="PIRSF004846">
    <property type="entry name" value="ModA"/>
    <property type="match status" value="1"/>
</dbReference>
<keyword evidence="6" id="KW-1185">Reference proteome</keyword>
<feature type="binding site" evidence="4">
    <location>
        <position position="221"/>
    </location>
    <ligand>
        <name>molybdate</name>
        <dbReference type="ChEBI" id="CHEBI:36264"/>
    </ligand>
</feature>
<keyword evidence="4" id="KW-0500">Molybdenum</keyword>
<evidence type="ECO:0000313" key="5">
    <source>
        <dbReference type="EMBL" id="ABK53812.1"/>
    </source>
</evidence>
<keyword evidence="2 4" id="KW-0479">Metal-binding</keyword>
<dbReference type="GO" id="GO:0046872">
    <property type="term" value="F:metal ion binding"/>
    <property type="evidence" value="ECO:0007669"/>
    <property type="project" value="UniProtKB-KW"/>
</dbReference>